<organism evidence="2 3">
    <name type="scientific">Streptomyces hundungensis</name>
    <dbReference type="NCBI Taxonomy" id="1077946"/>
    <lineage>
        <taxon>Bacteria</taxon>
        <taxon>Bacillati</taxon>
        <taxon>Actinomycetota</taxon>
        <taxon>Actinomycetes</taxon>
        <taxon>Kitasatosporales</taxon>
        <taxon>Streptomycetaceae</taxon>
        <taxon>Streptomyces</taxon>
    </lineage>
</organism>
<dbReference type="RefSeq" id="WP_246033473.1">
    <property type="nucleotide sequence ID" value="NZ_CP032698.1"/>
</dbReference>
<feature type="transmembrane region" description="Helical" evidence="1">
    <location>
        <begin position="45"/>
        <end position="65"/>
    </location>
</feature>
<evidence type="ECO:0000313" key="2">
    <source>
        <dbReference type="EMBL" id="AYG79714.1"/>
    </source>
</evidence>
<feature type="transmembrane region" description="Helical" evidence="1">
    <location>
        <begin position="121"/>
        <end position="147"/>
    </location>
</feature>
<evidence type="ECO:0008006" key="4">
    <source>
        <dbReference type="Google" id="ProtNLM"/>
    </source>
</evidence>
<protein>
    <recommendedName>
        <fullName evidence="4">ABC transporter</fullName>
    </recommendedName>
</protein>
<dbReference type="Proteomes" id="UP000271554">
    <property type="component" value="Chromosome"/>
</dbReference>
<reference evidence="2 3" key="1">
    <citation type="submission" date="2018-10" db="EMBL/GenBank/DDBJ databases">
        <title>Relationship between Morphology and Antimicrobial Activity in Streptomyces.</title>
        <authorList>
            <person name="Kang H.J."/>
            <person name="Kim S.B."/>
        </authorList>
    </citation>
    <scope>NUCLEOTIDE SEQUENCE [LARGE SCALE GENOMIC DNA]</scope>
    <source>
        <strain evidence="2 3">BH38</strain>
    </source>
</reference>
<sequence length="225" mass="22066">MSPLVPLTRYQSALLLRSQRWLAPVLLYAAFLAVGVQAGEPVLGALGFAAAGLLPVAAWLVRICVTQEPEAARTCAAAAAGPARVHLASLLAAVGCAALLGLLGTAYVAAVGDGTSADHKVVVPLGSAISAGLLAAGVCVLTGAAVGALGSRPVLHARGWSLTLTALGALLALVLTPSPAKYAVSALVTGSRTGSVPLAVLPLAAALVCAGATAAGVCALSSRRR</sequence>
<feature type="transmembrane region" description="Helical" evidence="1">
    <location>
        <begin position="85"/>
        <end position="109"/>
    </location>
</feature>
<proteinExistence type="predicted"/>
<feature type="transmembrane region" description="Helical" evidence="1">
    <location>
        <begin position="198"/>
        <end position="220"/>
    </location>
</feature>
<gene>
    <name evidence="2" type="ORF">DWB77_01832</name>
</gene>
<keyword evidence="1" id="KW-1133">Transmembrane helix</keyword>
<accession>A0A387H8E6</accession>
<dbReference type="KEGG" id="shun:DWB77_01832"/>
<keyword evidence="1" id="KW-0472">Membrane</keyword>
<name>A0A387H8E6_9ACTN</name>
<keyword evidence="1" id="KW-0812">Transmembrane</keyword>
<dbReference type="AlphaFoldDB" id="A0A387H8E6"/>
<dbReference type="EMBL" id="CP032698">
    <property type="protein sequence ID" value="AYG79714.1"/>
    <property type="molecule type" value="Genomic_DNA"/>
</dbReference>
<evidence type="ECO:0000313" key="3">
    <source>
        <dbReference type="Proteomes" id="UP000271554"/>
    </source>
</evidence>
<feature type="transmembrane region" description="Helical" evidence="1">
    <location>
        <begin position="159"/>
        <end position="178"/>
    </location>
</feature>
<keyword evidence="3" id="KW-1185">Reference proteome</keyword>
<evidence type="ECO:0000256" key="1">
    <source>
        <dbReference type="SAM" id="Phobius"/>
    </source>
</evidence>
<feature type="transmembrane region" description="Helical" evidence="1">
    <location>
        <begin position="21"/>
        <end position="39"/>
    </location>
</feature>